<organism evidence="6 7">
    <name type="scientific">Falsiroseomonas bella</name>
    <dbReference type="NCBI Taxonomy" id="2184016"/>
    <lineage>
        <taxon>Bacteria</taxon>
        <taxon>Pseudomonadati</taxon>
        <taxon>Pseudomonadota</taxon>
        <taxon>Alphaproteobacteria</taxon>
        <taxon>Acetobacterales</taxon>
        <taxon>Roseomonadaceae</taxon>
        <taxon>Falsiroseomonas</taxon>
    </lineage>
</organism>
<protein>
    <recommendedName>
        <fullName evidence="4">Magnesium protoporphyrin IX methyltransferase</fullName>
        <ecNumber evidence="4">2.1.1.11</ecNumber>
    </recommendedName>
</protein>
<reference evidence="7" key="1">
    <citation type="submission" date="2018-05" db="EMBL/GenBank/DDBJ databases">
        <authorList>
            <person name="Du Z."/>
            <person name="Wang X."/>
        </authorList>
    </citation>
    <scope>NUCLEOTIDE SEQUENCE [LARGE SCALE GENOMIC DNA]</scope>
    <source>
        <strain evidence="7">CQN31</strain>
    </source>
</reference>
<evidence type="ECO:0000256" key="3">
    <source>
        <dbReference type="ARBA" id="ARBA00022691"/>
    </source>
</evidence>
<dbReference type="EC" id="2.1.1.11" evidence="4"/>
<dbReference type="EMBL" id="QGNA01000001">
    <property type="protein sequence ID" value="PWS39021.1"/>
    <property type="molecule type" value="Genomic_DNA"/>
</dbReference>
<dbReference type="GO" id="GO:0015995">
    <property type="term" value="P:chlorophyll biosynthetic process"/>
    <property type="evidence" value="ECO:0007669"/>
    <property type="project" value="UniProtKB-UniRule"/>
</dbReference>
<dbReference type="InterPro" id="IPR010940">
    <property type="entry name" value="Mg_prot_MeTrfase_C"/>
</dbReference>
<feature type="domain" description="Magnesium-protoporphyrin IX methyltransferase C-terminal" evidence="5">
    <location>
        <begin position="132"/>
        <end position="231"/>
    </location>
</feature>
<dbReference type="RefSeq" id="WP_109869642.1">
    <property type="nucleotide sequence ID" value="NZ_QGNA01000001.1"/>
</dbReference>
<evidence type="ECO:0000313" key="7">
    <source>
        <dbReference type="Proteomes" id="UP000245765"/>
    </source>
</evidence>
<accession>A0A317FIY3</accession>
<dbReference type="Pfam" id="PF07109">
    <property type="entry name" value="Mg-por_mtran_C"/>
    <property type="match status" value="1"/>
</dbReference>
<dbReference type="Pfam" id="PF03602">
    <property type="entry name" value="Cons_hypoth95"/>
    <property type="match status" value="1"/>
</dbReference>
<dbReference type="Gene3D" id="3.40.50.150">
    <property type="entry name" value="Vaccinia Virus protein VP39"/>
    <property type="match status" value="1"/>
</dbReference>
<name>A0A317FIY3_9PROT</name>
<dbReference type="GO" id="GO:0046406">
    <property type="term" value="F:magnesium protoporphyrin IX methyltransferase activity"/>
    <property type="evidence" value="ECO:0007669"/>
    <property type="project" value="UniProtKB-UniRule"/>
</dbReference>
<dbReference type="SUPFAM" id="SSF53335">
    <property type="entry name" value="S-adenosyl-L-methionine-dependent methyltransferases"/>
    <property type="match status" value="1"/>
</dbReference>
<keyword evidence="3" id="KW-0949">S-adenosyl-L-methionine</keyword>
<dbReference type="CDD" id="cd02440">
    <property type="entry name" value="AdoMet_MTases"/>
    <property type="match status" value="1"/>
</dbReference>
<evidence type="ECO:0000259" key="5">
    <source>
        <dbReference type="Pfam" id="PF07109"/>
    </source>
</evidence>
<dbReference type="AlphaFoldDB" id="A0A317FIY3"/>
<proteinExistence type="predicted"/>
<comment type="caution">
    <text evidence="6">The sequence shown here is derived from an EMBL/GenBank/DDBJ whole genome shotgun (WGS) entry which is preliminary data.</text>
</comment>
<dbReference type="InterPro" id="IPR010251">
    <property type="entry name" value="Mg_prot_MeTrfase"/>
</dbReference>
<dbReference type="GO" id="GO:0032259">
    <property type="term" value="P:methylation"/>
    <property type="evidence" value="ECO:0007669"/>
    <property type="project" value="UniProtKB-KW"/>
</dbReference>
<dbReference type="NCBIfam" id="TIGR02021">
    <property type="entry name" value="BchM-ChlM"/>
    <property type="match status" value="1"/>
</dbReference>
<dbReference type="Proteomes" id="UP000245765">
    <property type="component" value="Unassembled WGS sequence"/>
</dbReference>
<dbReference type="OrthoDB" id="9765084at2"/>
<evidence type="ECO:0000256" key="2">
    <source>
        <dbReference type="ARBA" id="ARBA00022679"/>
    </source>
</evidence>
<dbReference type="PROSITE" id="PS51556">
    <property type="entry name" value="SAM_MT_MG_PIX"/>
    <property type="match status" value="1"/>
</dbReference>
<keyword evidence="2 6" id="KW-0808">Transferase</keyword>
<gene>
    <name evidence="6" type="ORF">DFH01_07185</name>
</gene>
<dbReference type="PANTHER" id="PTHR43464:SF19">
    <property type="entry name" value="UBIQUINONE BIOSYNTHESIS O-METHYLTRANSFERASE, MITOCHONDRIAL"/>
    <property type="match status" value="1"/>
</dbReference>
<evidence type="ECO:0000256" key="4">
    <source>
        <dbReference type="NCBIfam" id="TIGR02021"/>
    </source>
</evidence>
<dbReference type="PANTHER" id="PTHR43464">
    <property type="entry name" value="METHYLTRANSFERASE"/>
    <property type="match status" value="1"/>
</dbReference>
<keyword evidence="7" id="KW-1185">Reference proteome</keyword>
<sequence>MPTLTYETRRGELHEYFDRTALRAWERLTSDAPVSGIRATVRAGRDAMRATLLSWLPPDLTGRRVLDAGCGTGALAMEAARRGAHVVAVDIAPGLIEIARQRSAELREPGRIDFLAGDMTDPALGLFDHVVAMDSLIHYRPEDTVRVLAGLAARTTGSIAFTFAPRTALLSAMHAAGRFFPRGDRAPSIVPVGEARLRRLIAQDTALAGFAPGRHRRIASGFYTSHALELCRR</sequence>
<evidence type="ECO:0000313" key="6">
    <source>
        <dbReference type="EMBL" id="PWS39021.1"/>
    </source>
</evidence>
<dbReference type="InterPro" id="IPR029063">
    <property type="entry name" value="SAM-dependent_MTases_sf"/>
</dbReference>
<keyword evidence="1 6" id="KW-0489">Methyltransferase</keyword>
<evidence type="ECO:0000256" key="1">
    <source>
        <dbReference type="ARBA" id="ARBA00022603"/>
    </source>
</evidence>